<evidence type="ECO:0000256" key="1">
    <source>
        <dbReference type="HAMAP-Rule" id="MF_02104"/>
    </source>
</evidence>
<dbReference type="GO" id="GO:0006089">
    <property type="term" value="P:lactate metabolic process"/>
    <property type="evidence" value="ECO:0007669"/>
    <property type="project" value="UniProtKB-UniRule"/>
</dbReference>
<evidence type="ECO:0000313" key="3">
    <source>
        <dbReference type="EMBL" id="KOO39202.1"/>
    </source>
</evidence>
<comment type="caution">
    <text evidence="3">The sequence shown here is derived from an EMBL/GenBank/DDBJ whole genome shotgun (WGS) entry which is preliminary data.</text>
</comment>
<dbReference type="PANTHER" id="PTHR43682:SF1">
    <property type="entry name" value="LACTATE UTILIZATION PROTEIN C"/>
    <property type="match status" value="1"/>
</dbReference>
<evidence type="ECO:0000259" key="2">
    <source>
        <dbReference type="Pfam" id="PF02589"/>
    </source>
</evidence>
<proteinExistence type="inferred from homology"/>
<dbReference type="InterPro" id="IPR003741">
    <property type="entry name" value="LUD_dom"/>
</dbReference>
<dbReference type="PATRIC" id="fig|136160.3.peg.2468"/>
<dbReference type="HAMAP" id="MF_02104">
    <property type="entry name" value="LutC"/>
    <property type="match status" value="1"/>
</dbReference>
<comment type="function">
    <text evidence="1">Is involved in L-lactate degradation and allows cells to grow with lactate as the sole carbon source.</text>
</comment>
<reference evidence="3" key="1">
    <citation type="submission" date="2015-08" db="EMBL/GenBank/DDBJ databases">
        <title>Complete DNA Sequence of Pseudomonas syringae pv. actinidiae, the Causal Agent of Kiwifruit Canker Disease.</title>
        <authorList>
            <person name="Rikkerink E.H.A."/>
            <person name="Fineran P.C."/>
        </authorList>
    </citation>
    <scope>NUCLEOTIDE SEQUENCE</scope>
    <source>
        <strain evidence="3">DSM 13666</strain>
    </source>
</reference>
<dbReference type="InterPro" id="IPR024185">
    <property type="entry name" value="FTHF_cligase-like_sf"/>
</dbReference>
<dbReference type="Pfam" id="PF02589">
    <property type="entry name" value="LUD_dom"/>
    <property type="match status" value="1"/>
</dbReference>
<dbReference type="EMBL" id="LILD01000001">
    <property type="protein sequence ID" value="KOO39202.1"/>
    <property type="molecule type" value="Genomic_DNA"/>
</dbReference>
<comment type="similarity">
    <text evidence="1">Belongs to the LutC/YkgG family.</text>
</comment>
<dbReference type="PANTHER" id="PTHR43682">
    <property type="entry name" value="LACTATE UTILIZATION PROTEIN C"/>
    <property type="match status" value="1"/>
</dbReference>
<accession>A0A0M0KKR2</accession>
<feature type="domain" description="LUD" evidence="2">
    <location>
        <begin position="52"/>
        <end position="227"/>
    </location>
</feature>
<dbReference type="AlphaFoldDB" id="A0A0M0KKR2"/>
<dbReference type="GeneID" id="87597440"/>
<name>A0A0M0KKR2_ALKHA</name>
<organism evidence="3">
    <name type="scientific">Halalkalibacterium halodurans</name>
    <name type="common">Bacillus halodurans</name>
    <dbReference type="NCBI Taxonomy" id="86665"/>
    <lineage>
        <taxon>Bacteria</taxon>
        <taxon>Bacillati</taxon>
        <taxon>Bacillota</taxon>
        <taxon>Bacilli</taxon>
        <taxon>Bacillales</taxon>
        <taxon>Bacillaceae</taxon>
        <taxon>Halalkalibacterium (ex Joshi et al. 2022)</taxon>
    </lineage>
</organism>
<dbReference type="InterPro" id="IPR037171">
    <property type="entry name" value="NagB/RpiA_transferase-like"/>
</dbReference>
<dbReference type="Gene3D" id="3.40.50.10420">
    <property type="entry name" value="NagB/RpiA/CoA transferase-like"/>
    <property type="match status" value="1"/>
</dbReference>
<protein>
    <recommendedName>
        <fullName evidence="1">Lactate utilization protein C</fullName>
    </recommendedName>
</protein>
<dbReference type="InterPro" id="IPR022823">
    <property type="entry name" value="LutC"/>
</dbReference>
<dbReference type="SUPFAM" id="SSF100950">
    <property type="entry name" value="NagB/RpiA/CoA transferase-like"/>
    <property type="match status" value="1"/>
</dbReference>
<gene>
    <name evidence="1" type="primary">lutC</name>
    <name evidence="3" type="ORF">AMD02_10395</name>
</gene>
<sequence length="230" mass="25804">MIQRRETFLNNVAEKLGRGRRTAGVKRPDYTVKPQFEVMKEHSSDQLVNVLSGQCTKIHTDVKQTKVDRLEQAIDNVLEEYSARNVITWNDPRFDQFGLTSFLQREQVEVWDHTEGERLVEKAEQADIGITFADYTLAESGTVVLLSGNGKGRSVSLLPTYYIAIIPKSTLVPRMSQVTRDLHLKAASGERLPSCINFISGPSNSADIEMNLVVGVHGPIRACYIVVEDR</sequence>
<dbReference type="RefSeq" id="WP_053431263.1">
    <property type="nucleotide sequence ID" value="NZ_CP040441.1"/>
</dbReference>